<dbReference type="SMART" id="SM00388">
    <property type="entry name" value="HisKA"/>
    <property type="match status" value="1"/>
</dbReference>
<dbReference type="Gene3D" id="1.10.287.130">
    <property type="match status" value="1"/>
</dbReference>
<dbReference type="EC" id="2.7.13.3" evidence="2"/>
<accession>A0ABY9XBE8</accession>
<dbReference type="Pfam" id="PF02518">
    <property type="entry name" value="HATPase_c"/>
    <property type="match status" value="1"/>
</dbReference>
<keyword evidence="6" id="KW-0902">Two-component regulatory system</keyword>
<evidence type="ECO:0000313" key="9">
    <source>
        <dbReference type="EMBL" id="WNG52729.1"/>
    </source>
</evidence>
<dbReference type="PROSITE" id="PS50109">
    <property type="entry name" value="HIS_KIN"/>
    <property type="match status" value="1"/>
</dbReference>
<evidence type="ECO:0000256" key="2">
    <source>
        <dbReference type="ARBA" id="ARBA00012438"/>
    </source>
</evidence>
<dbReference type="GO" id="GO:0016301">
    <property type="term" value="F:kinase activity"/>
    <property type="evidence" value="ECO:0007669"/>
    <property type="project" value="UniProtKB-KW"/>
</dbReference>
<organism evidence="9 10">
    <name type="scientific">Archangium minus</name>
    <dbReference type="NCBI Taxonomy" id="83450"/>
    <lineage>
        <taxon>Bacteria</taxon>
        <taxon>Pseudomonadati</taxon>
        <taxon>Myxococcota</taxon>
        <taxon>Myxococcia</taxon>
        <taxon>Myxococcales</taxon>
        <taxon>Cystobacterineae</taxon>
        <taxon>Archangiaceae</taxon>
        <taxon>Archangium</taxon>
    </lineage>
</organism>
<dbReference type="InterPro" id="IPR003661">
    <property type="entry name" value="HisK_dim/P_dom"/>
</dbReference>
<keyword evidence="10" id="KW-1185">Reference proteome</keyword>
<dbReference type="RefSeq" id="WP_395825568.1">
    <property type="nucleotide sequence ID" value="NZ_CP043494.1"/>
</dbReference>
<keyword evidence="7" id="KW-0472">Membrane</keyword>
<dbReference type="SUPFAM" id="SSF55874">
    <property type="entry name" value="ATPase domain of HSP90 chaperone/DNA topoisomerase II/histidine kinase"/>
    <property type="match status" value="1"/>
</dbReference>
<dbReference type="InterPro" id="IPR004358">
    <property type="entry name" value="Sig_transdc_His_kin-like_C"/>
</dbReference>
<evidence type="ECO:0000313" key="10">
    <source>
        <dbReference type="Proteomes" id="UP001611383"/>
    </source>
</evidence>
<dbReference type="EMBL" id="CP043494">
    <property type="protein sequence ID" value="WNG52729.1"/>
    <property type="molecule type" value="Genomic_DNA"/>
</dbReference>
<dbReference type="InterPro" id="IPR005467">
    <property type="entry name" value="His_kinase_dom"/>
</dbReference>
<name>A0ABY9XBE8_9BACT</name>
<dbReference type="Pfam" id="PF00512">
    <property type="entry name" value="HisKA"/>
    <property type="match status" value="1"/>
</dbReference>
<feature type="domain" description="Histidine kinase" evidence="8">
    <location>
        <begin position="393"/>
        <end position="610"/>
    </location>
</feature>
<reference evidence="9 10" key="1">
    <citation type="submission" date="2019-08" db="EMBL/GenBank/DDBJ databases">
        <title>Archangium and Cystobacter genomes.</title>
        <authorList>
            <person name="Chen I.-C.K."/>
            <person name="Wielgoss S."/>
        </authorList>
    </citation>
    <scope>NUCLEOTIDE SEQUENCE [LARGE SCALE GENOMIC DNA]</scope>
    <source>
        <strain evidence="9 10">Cbm 6</strain>
    </source>
</reference>
<dbReference type="CDD" id="cd00075">
    <property type="entry name" value="HATPase"/>
    <property type="match status" value="1"/>
</dbReference>
<gene>
    <name evidence="9" type="ORF">F0U60_33460</name>
</gene>
<dbReference type="Gene3D" id="3.30.565.10">
    <property type="entry name" value="Histidine kinase-like ATPase, C-terminal domain"/>
    <property type="match status" value="1"/>
</dbReference>
<evidence type="ECO:0000256" key="6">
    <source>
        <dbReference type="ARBA" id="ARBA00023012"/>
    </source>
</evidence>
<dbReference type="PANTHER" id="PTHR43711">
    <property type="entry name" value="TWO-COMPONENT HISTIDINE KINASE"/>
    <property type="match status" value="1"/>
</dbReference>
<keyword evidence="7" id="KW-1133">Transmembrane helix</keyword>
<dbReference type="InterPro" id="IPR036097">
    <property type="entry name" value="HisK_dim/P_sf"/>
</dbReference>
<dbReference type="InterPro" id="IPR036890">
    <property type="entry name" value="HATPase_C_sf"/>
</dbReference>
<keyword evidence="5 9" id="KW-0418">Kinase</keyword>
<evidence type="ECO:0000259" key="8">
    <source>
        <dbReference type="PROSITE" id="PS50109"/>
    </source>
</evidence>
<dbReference type="Proteomes" id="UP001611383">
    <property type="component" value="Chromosome"/>
</dbReference>
<dbReference type="PRINTS" id="PR00344">
    <property type="entry name" value="BCTRLSENSOR"/>
</dbReference>
<dbReference type="SMART" id="SM00387">
    <property type="entry name" value="HATPase_c"/>
    <property type="match status" value="1"/>
</dbReference>
<evidence type="ECO:0000256" key="4">
    <source>
        <dbReference type="ARBA" id="ARBA00022679"/>
    </source>
</evidence>
<feature type="transmembrane region" description="Helical" evidence="7">
    <location>
        <begin position="357"/>
        <end position="376"/>
    </location>
</feature>
<protein>
    <recommendedName>
        <fullName evidence="2">histidine kinase</fullName>
        <ecNumber evidence="2">2.7.13.3</ecNumber>
    </recommendedName>
</protein>
<evidence type="ECO:0000256" key="1">
    <source>
        <dbReference type="ARBA" id="ARBA00000085"/>
    </source>
</evidence>
<dbReference type="InterPro" id="IPR003594">
    <property type="entry name" value="HATPase_dom"/>
</dbReference>
<keyword evidence="3" id="KW-0597">Phosphoprotein</keyword>
<sequence>MLRRLLPTLIAIGCGLLALSFGLVALQRIFAQEREDSRAQLRSRRDALEEYATQALRHTFSKQLEGNLTALHAAMGDPLAPSEGFFLQFRGHQFLPRLTLSTPGARTPARRQYRELSRALTEGTPAEPWVERLSRLRAVEAALTAKKLTLANRLSDDLLRYHAEHPLPPEQELPFVLLLLERLQRGPSTPPLVRALLRDGLPEDLGGIERSAGLQRDLLRERWRFTQPDFNFLLAHVVRVSTALGEPSADFLARAQEPGTGMLMLPEGLNGPTLIGERWYVERKGEVVRGLAVDLDALLRDLARDMSERGHFGKGGSLRLKHPDAVQPLETLRLEVSVPEWTAAEAAIEQRYGLKTILVAVCGALAVAIGVMAVVAQRGRYRYIELKSDFVATVSHELRTPLASIRLLAETLERKLSKAPEMREYPERIIQAADGLHFLVENILSFNRIDKGRWNIKPTRIKFDESIAMLRSDLVDNTSVPVRLTADVGDAEFKFDPSLLRLLLINLARNACAYNRRSPVELSIRAYPHPRPGYGCVVLFSDNGIGIPKHEWENVFRDFYRLDSQGSEVHGSGLGLALCRRIMALHGGSIAIENSSPQGTTFSLFFPETRHERPEQPS</sequence>
<dbReference type="SUPFAM" id="SSF47384">
    <property type="entry name" value="Homodimeric domain of signal transducing histidine kinase"/>
    <property type="match status" value="1"/>
</dbReference>
<proteinExistence type="predicted"/>
<dbReference type="InterPro" id="IPR050736">
    <property type="entry name" value="Sensor_HK_Regulatory"/>
</dbReference>
<evidence type="ECO:0000256" key="7">
    <source>
        <dbReference type="SAM" id="Phobius"/>
    </source>
</evidence>
<comment type="catalytic activity">
    <reaction evidence="1">
        <text>ATP + protein L-histidine = ADP + protein N-phospho-L-histidine.</text>
        <dbReference type="EC" id="2.7.13.3"/>
    </reaction>
</comment>
<keyword evidence="7" id="KW-0812">Transmembrane</keyword>
<evidence type="ECO:0000256" key="5">
    <source>
        <dbReference type="ARBA" id="ARBA00022777"/>
    </source>
</evidence>
<dbReference type="CDD" id="cd00082">
    <property type="entry name" value="HisKA"/>
    <property type="match status" value="1"/>
</dbReference>
<dbReference type="PANTHER" id="PTHR43711:SF1">
    <property type="entry name" value="HISTIDINE KINASE 1"/>
    <property type="match status" value="1"/>
</dbReference>
<keyword evidence="4" id="KW-0808">Transferase</keyword>
<evidence type="ECO:0000256" key="3">
    <source>
        <dbReference type="ARBA" id="ARBA00022553"/>
    </source>
</evidence>